<feature type="domain" description="Calpain catalytic" evidence="7">
    <location>
        <begin position="81"/>
        <end position="263"/>
    </location>
</feature>
<dbReference type="SUPFAM" id="SSF54001">
    <property type="entry name" value="Cysteine proteinases"/>
    <property type="match status" value="1"/>
</dbReference>
<dbReference type="InterPro" id="IPR022684">
    <property type="entry name" value="Calpain_cysteine_protease"/>
</dbReference>
<keyword evidence="3" id="KW-0378">Hydrolase</keyword>
<evidence type="ECO:0000256" key="2">
    <source>
        <dbReference type="ARBA" id="ARBA00022670"/>
    </source>
</evidence>
<dbReference type="SMART" id="SM00230">
    <property type="entry name" value="CysPc"/>
    <property type="match status" value="1"/>
</dbReference>
<dbReference type="GO" id="GO:0006508">
    <property type="term" value="P:proteolysis"/>
    <property type="evidence" value="ECO:0007669"/>
    <property type="project" value="UniProtKB-KW"/>
</dbReference>
<organism evidence="8 9">
    <name type="scientific">Emiliania huxleyi (strain CCMP1516)</name>
    <dbReference type="NCBI Taxonomy" id="280463"/>
    <lineage>
        <taxon>Eukaryota</taxon>
        <taxon>Haptista</taxon>
        <taxon>Haptophyta</taxon>
        <taxon>Prymnesiophyceae</taxon>
        <taxon>Isochrysidales</taxon>
        <taxon>Noelaerhabdaceae</taxon>
        <taxon>Emiliania</taxon>
    </lineage>
</organism>
<evidence type="ECO:0000256" key="3">
    <source>
        <dbReference type="ARBA" id="ARBA00022801"/>
    </source>
</evidence>
<proteinExistence type="inferred from homology"/>
<evidence type="ECO:0000313" key="9">
    <source>
        <dbReference type="Proteomes" id="UP000013827"/>
    </source>
</evidence>
<dbReference type="STRING" id="2903.R1DIU9"/>
<dbReference type="GO" id="GO:0004198">
    <property type="term" value="F:calcium-dependent cysteine-type endopeptidase activity"/>
    <property type="evidence" value="ECO:0007669"/>
    <property type="project" value="InterPro"/>
</dbReference>
<evidence type="ECO:0000313" key="8">
    <source>
        <dbReference type="EnsemblProtists" id="EOD14425"/>
    </source>
</evidence>
<dbReference type="PANTHER" id="PTHR10183:SF379">
    <property type="entry name" value="CALPAIN-5"/>
    <property type="match status" value="1"/>
</dbReference>
<evidence type="ECO:0000256" key="4">
    <source>
        <dbReference type="ARBA" id="ARBA00022807"/>
    </source>
</evidence>
<evidence type="ECO:0000256" key="6">
    <source>
        <dbReference type="PROSITE-ProRule" id="PRU00239"/>
    </source>
</evidence>
<comment type="similarity">
    <text evidence="1">Belongs to the peptidase C2 family.</text>
</comment>
<comment type="caution">
    <text evidence="6">Lacks conserved residue(s) required for the propagation of feature annotation.</text>
</comment>
<keyword evidence="9" id="KW-1185">Reference proteome</keyword>
<sequence>MPGVRTSDEPSPTPESARRFVDDLCHGRTRWYINVACAPFVLTFRSAATYLAPCIQVLGDRALSGLTRRACAPCLHLSCFSFTDSEFPASSKSLGTAAAPHAEWRRGPQLQPMQRRGTALVRDGIQPADIAQGALGDCWLLAAAACLAEFPGVLQNLFEQTHVSPRGKYALRLWDVVGQAWMRVCVDDFFPCDSRNGQPLFAQPADGELWVLLLEKAFAKYCGSYGELQGGLTLWALHVMTGDHCFSLKREASQRRRERASPR</sequence>
<evidence type="ECO:0000259" key="7">
    <source>
        <dbReference type="PROSITE" id="PS50203"/>
    </source>
</evidence>
<evidence type="ECO:0000256" key="5">
    <source>
        <dbReference type="PIRSR" id="PIRSR622684-1"/>
    </source>
</evidence>
<dbReference type="InterPro" id="IPR038765">
    <property type="entry name" value="Papain-like_cys_pep_sf"/>
</dbReference>
<dbReference type="KEGG" id="ehx:EMIHUDRAFT_211883"/>
<feature type="active site" evidence="5">
    <location>
        <position position="138"/>
    </location>
</feature>
<dbReference type="InterPro" id="IPR001300">
    <property type="entry name" value="Peptidase_C2_calpain_cat"/>
</dbReference>
<dbReference type="PROSITE" id="PS50203">
    <property type="entry name" value="CALPAIN_CAT"/>
    <property type="match status" value="1"/>
</dbReference>
<dbReference type="PRINTS" id="PR00704">
    <property type="entry name" value="CALPAIN"/>
</dbReference>
<dbReference type="RefSeq" id="XP_005766854.1">
    <property type="nucleotide sequence ID" value="XM_005766797.1"/>
</dbReference>
<dbReference type="OMA" id="TRWENIT"/>
<dbReference type="PANTHER" id="PTHR10183">
    <property type="entry name" value="CALPAIN"/>
    <property type="match status" value="1"/>
</dbReference>
<keyword evidence="4" id="KW-0788">Thiol protease</keyword>
<dbReference type="Proteomes" id="UP000013827">
    <property type="component" value="Unassembled WGS sequence"/>
</dbReference>
<dbReference type="Pfam" id="PF00648">
    <property type="entry name" value="Peptidase_C2"/>
    <property type="match status" value="1"/>
</dbReference>
<dbReference type="GeneID" id="17260579"/>
<evidence type="ECO:0000256" key="1">
    <source>
        <dbReference type="ARBA" id="ARBA00007623"/>
    </source>
</evidence>
<dbReference type="InterPro" id="IPR000169">
    <property type="entry name" value="Pept_cys_AS"/>
</dbReference>
<reference evidence="8" key="2">
    <citation type="submission" date="2024-10" db="UniProtKB">
        <authorList>
            <consortium name="EnsemblProtists"/>
        </authorList>
    </citation>
    <scope>IDENTIFICATION</scope>
</reference>
<dbReference type="PROSITE" id="PS00139">
    <property type="entry name" value="THIOL_PROTEASE_CYS"/>
    <property type="match status" value="1"/>
</dbReference>
<keyword evidence="2" id="KW-0645">Protease</keyword>
<protein>
    <recommendedName>
        <fullName evidence="7">Calpain catalytic domain-containing protein</fullName>
    </recommendedName>
</protein>
<dbReference type="AlphaFoldDB" id="A0A0D3IT40"/>
<dbReference type="PaxDb" id="2903-EOD14425"/>
<name>A0A0D3IT40_EMIH1</name>
<reference evidence="9" key="1">
    <citation type="journal article" date="2013" name="Nature">
        <title>Pan genome of the phytoplankton Emiliania underpins its global distribution.</title>
        <authorList>
            <person name="Read B.A."/>
            <person name="Kegel J."/>
            <person name="Klute M.J."/>
            <person name="Kuo A."/>
            <person name="Lefebvre S.C."/>
            <person name="Maumus F."/>
            <person name="Mayer C."/>
            <person name="Miller J."/>
            <person name="Monier A."/>
            <person name="Salamov A."/>
            <person name="Young J."/>
            <person name="Aguilar M."/>
            <person name="Claverie J.M."/>
            <person name="Frickenhaus S."/>
            <person name="Gonzalez K."/>
            <person name="Herman E.K."/>
            <person name="Lin Y.C."/>
            <person name="Napier J."/>
            <person name="Ogata H."/>
            <person name="Sarno A.F."/>
            <person name="Shmutz J."/>
            <person name="Schroeder D."/>
            <person name="de Vargas C."/>
            <person name="Verret F."/>
            <person name="von Dassow P."/>
            <person name="Valentin K."/>
            <person name="Van de Peer Y."/>
            <person name="Wheeler G."/>
            <person name="Dacks J.B."/>
            <person name="Delwiche C.F."/>
            <person name="Dyhrman S.T."/>
            <person name="Glockner G."/>
            <person name="John U."/>
            <person name="Richards T."/>
            <person name="Worden A.Z."/>
            <person name="Zhang X."/>
            <person name="Grigoriev I.V."/>
            <person name="Allen A.E."/>
            <person name="Bidle K."/>
            <person name="Borodovsky M."/>
            <person name="Bowler C."/>
            <person name="Brownlee C."/>
            <person name="Cock J.M."/>
            <person name="Elias M."/>
            <person name="Gladyshev V.N."/>
            <person name="Groth M."/>
            <person name="Guda C."/>
            <person name="Hadaegh A."/>
            <person name="Iglesias-Rodriguez M.D."/>
            <person name="Jenkins J."/>
            <person name="Jones B.M."/>
            <person name="Lawson T."/>
            <person name="Leese F."/>
            <person name="Lindquist E."/>
            <person name="Lobanov A."/>
            <person name="Lomsadze A."/>
            <person name="Malik S.B."/>
            <person name="Marsh M.E."/>
            <person name="Mackinder L."/>
            <person name="Mock T."/>
            <person name="Mueller-Roeber B."/>
            <person name="Pagarete A."/>
            <person name="Parker M."/>
            <person name="Probert I."/>
            <person name="Quesneville H."/>
            <person name="Raines C."/>
            <person name="Rensing S.A."/>
            <person name="Riano-Pachon D.M."/>
            <person name="Richier S."/>
            <person name="Rokitta S."/>
            <person name="Shiraiwa Y."/>
            <person name="Soanes D.M."/>
            <person name="van der Giezen M."/>
            <person name="Wahlund T.M."/>
            <person name="Williams B."/>
            <person name="Wilson W."/>
            <person name="Wolfe G."/>
            <person name="Wurch L.L."/>
        </authorList>
    </citation>
    <scope>NUCLEOTIDE SEQUENCE</scope>
</reference>
<dbReference type="eggNOG" id="KOG0045">
    <property type="taxonomic scope" value="Eukaryota"/>
</dbReference>
<dbReference type="EnsemblProtists" id="EOD14425">
    <property type="protein sequence ID" value="EOD14425"/>
    <property type="gene ID" value="EMIHUDRAFT_211883"/>
</dbReference>
<dbReference type="HOGENOM" id="CLU_1059356_0_0_1"/>
<accession>A0A0D3IT40</accession>